<dbReference type="Gene3D" id="3.20.20.70">
    <property type="entry name" value="Aldolase class I"/>
    <property type="match status" value="1"/>
</dbReference>
<keyword evidence="6" id="KW-0862">Zinc</keyword>
<dbReference type="Proteomes" id="UP000034837">
    <property type="component" value="Unassembled WGS sequence"/>
</dbReference>
<dbReference type="GO" id="GO:0006163">
    <property type="term" value="P:purine nucleotide metabolic process"/>
    <property type="evidence" value="ECO:0007669"/>
    <property type="project" value="UniProtKB-ARBA"/>
</dbReference>
<evidence type="ECO:0000256" key="1">
    <source>
        <dbReference type="ARBA" id="ARBA00001936"/>
    </source>
</evidence>
<sequence>MAQVIPAIIAQDFQELRRKIKAVAPYSQWVQLDIMDGRFVADKTWNNPEDLEKIKTSVRIEAHLMIENPDKVIVSWLKAVQRVIVHWESPGRDKIEFNKKIGIALNPDTPWSEIAGLISQIGVVLLMAVRPGAGRQKFLNGVLPKIQSLRSNYPNVKIEVDGGINPETGKRCLDAGADILVSGSYIFGAKNIRTAIEDLKNLV</sequence>
<evidence type="ECO:0000256" key="2">
    <source>
        <dbReference type="ARBA" id="ARBA00001947"/>
    </source>
</evidence>
<dbReference type="GO" id="GO:0005975">
    <property type="term" value="P:carbohydrate metabolic process"/>
    <property type="evidence" value="ECO:0007669"/>
    <property type="project" value="InterPro"/>
</dbReference>
<organism evidence="11 12">
    <name type="scientific">Candidatus Magasanikbacteria bacterium GW2011_GWA2_42_32</name>
    <dbReference type="NCBI Taxonomy" id="1619039"/>
    <lineage>
        <taxon>Bacteria</taxon>
        <taxon>Candidatus Magasanikiibacteriota</taxon>
    </lineage>
</organism>
<keyword evidence="7" id="KW-0408">Iron</keyword>
<keyword evidence="5" id="KW-0479">Metal-binding</keyword>
<dbReference type="InterPro" id="IPR011060">
    <property type="entry name" value="RibuloseP-bd_barrel"/>
</dbReference>
<dbReference type="PANTHER" id="PTHR11749">
    <property type="entry name" value="RIBULOSE-5-PHOSPHATE-3-EPIMERASE"/>
    <property type="match status" value="1"/>
</dbReference>
<comment type="cofactor">
    <cofactor evidence="2">
        <name>Zn(2+)</name>
        <dbReference type="ChEBI" id="CHEBI:29105"/>
    </cofactor>
</comment>
<comment type="subunit">
    <text evidence="4">Homodimer.</text>
</comment>
<dbReference type="Pfam" id="PF00834">
    <property type="entry name" value="Ribul_P_3_epim"/>
    <property type="match status" value="1"/>
</dbReference>
<dbReference type="PATRIC" id="fig|1619039.3.peg.1212"/>
<keyword evidence="9" id="KW-0413">Isomerase</keyword>
<comment type="cofactor">
    <cofactor evidence="3">
        <name>Fe(2+)</name>
        <dbReference type="ChEBI" id="CHEBI:29033"/>
    </cofactor>
</comment>
<dbReference type="GO" id="GO:0046496">
    <property type="term" value="P:nicotinamide nucleotide metabolic process"/>
    <property type="evidence" value="ECO:0007669"/>
    <property type="project" value="UniProtKB-ARBA"/>
</dbReference>
<evidence type="ECO:0000313" key="11">
    <source>
        <dbReference type="EMBL" id="KKS55612.1"/>
    </source>
</evidence>
<evidence type="ECO:0000256" key="6">
    <source>
        <dbReference type="ARBA" id="ARBA00022833"/>
    </source>
</evidence>
<dbReference type="InterPro" id="IPR013785">
    <property type="entry name" value="Aldolase_TIM"/>
</dbReference>
<dbReference type="GO" id="GO:0046872">
    <property type="term" value="F:metal ion binding"/>
    <property type="evidence" value="ECO:0007669"/>
    <property type="project" value="UniProtKB-KW"/>
</dbReference>
<accession>A0A0G1A3L7</accession>
<reference evidence="11 12" key="1">
    <citation type="journal article" date="2015" name="Nature">
        <title>rRNA introns, odd ribosomes, and small enigmatic genomes across a large radiation of phyla.</title>
        <authorList>
            <person name="Brown C.T."/>
            <person name="Hug L.A."/>
            <person name="Thomas B.C."/>
            <person name="Sharon I."/>
            <person name="Castelle C.J."/>
            <person name="Singh A."/>
            <person name="Wilkins M.J."/>
            <person name="Williams K.H."/>
            <person name="Banfield J.F."/>
        </authorList>
    </citation>
    <scope>NUCLEOTIDE SEQUENCE [LARGE SCALE GENOMIC DNA]</scope>
</reference>
<keyword evidence="10" id="KW-0119">Carbohydrate metabolism</keyword>
<evidence type="ECO:0000256" key="9">
    <source>
        <dbReference type="ARBA" id="ARBA00023235"/>
    </source>
</evidence>
<dbReference type="GO" id="GO:0016857">
    <property type="term" value="F:racemase and epimerase activity, acting on carbohydrates and derivatives"/>
    <property type="evidence" value="ECO:0007669"/>
    <property type="project" value="InterPro"/>
</dbReference>
<dbReference type="CDD" id="cd00429">
    <property type="entry name" value="RPE"/>
    <property type="match status" value="1"/>
</dbReference>
<evidence type="ECO:0000256" key="5">
    <source>
        <dbReference type="ARBA" id="ARBA00022723"/>
    </source>
</evidence>
<dbReference type="GO" id="GO:1901135">
    <property type="term" value="P:carbohydrate derivative metabolic process"/>
    <property type="evidence" value="ECO:0007669"/>
    <property type="project" value="UniProtKB-ARBA"/>
</dbReference>
<evidence type="ECO:0000256" key="7">
    <source>
        <dbReference type="ARBA" id="ARBA00023004"/>
    </source>
</evidence>
<dbReference type="EMBL" id="LCDO01000024">
    <property type="protein sequence ID" value="KKS55612.1"/>
    <property type="molecule type" value="Genomic_DNA"/>
</dbReference>
<dbReference type="AlphaFoldDB" id="A0A0G1A3L7"/>
<evidence type="ECO:0000256" key="3">
    <source>
        <dbReference type="ARBA" id="ARBA00001954"/>
    </source>
</evidence>
<comment type="caution">
    <text evidence="11">The sequence shown here is derived from an EMBL/GenBank/DDBJ whole genome shotgun (WGS) entry which is preliminary data.</text>
</comment>
<protein>
    <submittedName>
        <fullName evidence="11">Ribulose-phosphate 3-epimerase</fullName>
    </submittedName>
</protein>
<gene>
    <name evidence="11" type="ORF">UV20_C0024G0003</name>
</gene>
<dbReference type="FunFam" id="3.20.20.70:FF:000191">
    <property type="entry name" value="ribulose-phosphate 3-epimerase isoform X2"/>
    <property type="match status" value="1"/>
</dbReference>
<dbReference type="InterPro" id="IPR000056">
    <property type="entry name" value="Ribul_P_3_epim-like"/>
</dbReference>
<keyword evidence="8" id="KW-0464">Manganese</keyword>
<evidence type="ECO:0000256" key="4">
    <source>
        <dbReference type="ARBA" id="ARBA00011738"/>
    </source>
</evidence>
<evidence type="ECO:0000313" key="12">
    <source>
        <dbReference type="Proteomes" id="UP000034837"/>
    </source>
</evidence>
<evidence type="ECO:0000256" key="8">
    <source>
        <dbReference type="ARBA" id="ARBA00023211"/>
    </source>
</evidence>
<proteinExistence type="predicted"/>
<evidence type="ECO:0000256" key="10">
    <source>
        <dbReference type="ARBA" id="ARBA00023277"/>
    </source>
</evidence>
<dbReference type="GO" id="GO:0006091">
    <property type="term" value="P:generation of precursor metabolites and energy"/>
    <property type="evidence" value="ECO:0007669"/>
    <property type="project" value="UniProtKB-ARBA"/>
</dbReference>
<comment type="cofactor">
    <cofactor evidence="1">
        <name>Mn(2+)</name>
        <dbReference type="ChEBI" id="CHEBI:29035"/>
    </cofactor>
</comment>
<dbReference type="SUPFAM" id="SSF51366">
    <property type="entry name" value="Ribulose-phoshate binding barrel"/>
    <property type="match status" value="1"/>
</dbReference>
<name>A0A0G1A3L7_9BACT</name>